<evidence type="ECO:0000313" key="2">
    <source>
        <dbReference type="Proteomes" id="UP001139344"/>
    </source>
</evidence>
<dbReference type="SUPFAM" id="SSF54593">
    <property type="entry name" value="Glyoxalase/Bleomycin resistance protein/Dihydroxybiphenyl dioxygenase"/>
    <property type="match status" value="1"/>
</dbReference>
<reference evidence="1" key="1">
    <citation type="submission" date="2021-12" db="EMBL/GenBank/DDBJ databases">
        <title>Description of Gramella crocea sp. nov., a new bacterium isolated from activated sludge.</title>
        <authorList>
            <person name="Zhang X."/>
        </authorList>
    </citation>
    <scope>NUCLEOTIDE SEQUENCE</scope>
    <source>
        <strain evidence="1">YB25</strain>
    </source>
</reference>
<dbReference type="InterPro" id="IPR029068">
    <property type="entry name" value="Glyas_Bleomycin-R_OHBP_Dase"/>
</dbReference>
<sequence length="223" mass="26120">MKIKKLTVYSSNIKSQLKFYRDELNFKAKNYSEKSFELVAGYSVLRFEFKENATPYHIALHIPDRQEEEALAWVENKMVALQNNREKIIDFSNWQAMSVYFYDKDKNIMEFISRRDFSKPESAIFMPSSIVGIAEIGLVTHNVREKFKELNLECGLHKFDGDYERFCAIGDPSGLIITINNDLKNWFPTGDKACVSDFKLEFEHEGDYFDLNFNDNQLEISKK</sequence>
<comment type="caution">
    <text evidence="1">The sequence shown here is derived from an EMBL/GenBank/DDBJ whole genome shotgun (WGS) entry which is preliminary data.</text>
</comment>
<keyword evidence="2" id="KW-1185">Reference proteome</keyword>
<name>A0A9X2A6U7_9FLAO</name>
<accession>A0A9X2A6U7</accession>
<dbReference type="Proteomes" id="UP001139344">
    <property type="component" value="Unassembled WGS sequence"/>
</dbReference>
<dbReference type="AlphaFoldDB" id="A0A9X2A6U7"/>
<organism evidence="1 2">
    <name type="scientific">Christiangramia crocea</name>
    <dbReference type="NCBI Taxonomy" id="2904124"/>
    <lineage>
        <taxon>Bacteria</taxon>
        <taxon>Pseudomonadati</taxon>
        <taxon>Bacteroidota</taxon>
        <taxon>Flavobacteriia</taxon>
        <taxon>Flavobacteriales</taxon>
        <taxon>Flavobacteriaceae</taxon>
        <taxon>Christiangramia</taxon>
    </lineage>
</organism>
<protein>
    <submittedName>
        <fullName evidence="1">VOC family protein</fullName>
    </submittedName>
</protein>
<dbReference type="EMBL" id="JAJSON010000005">
    <property type="protein sequence ID" value="MCG9970263.1"/>
    <property type="molecule type" value="Genomic_DNA"/>
</dbReference>
<dbReference type="RefSeq" id="WP_240095385.1">
    <property type="nucleotide sequence ID" value="NZ_JAJSON010000005.1"/>
</dbReference>
<evidence type="ECO:0000313" key="1">
    <source>
        <dbReference type="EMBL" id="MCG9970263.1"/>
    </source>
</evidence>
<gene>
    <name evidence="1" type="ORF">LU635_01330</name>
</gene>
<dbReference type="Gene3D" id="3.10.180.10">
    <property type="entry name" value="2,3-Dihydroxybiphenyl 1,2-Dioxygenase, domain 1"/>
    <property type="match status" value="1"/>
</dbReference>
<proteinExistence type="predicted"/>